<comment type="similarity">
    <text evidence="2 3">Belongs to the LOG family.</text>
</comment>
<proteinExistence type="inferred from homology"/>
<dbReference type="Pfam" id="PF03641">
    <property type="entry name" value="Lysine_decarbox"/>
    <property type="match status" value="1"/>
</dbReference>
<evidence type="ECO:0000256" key="1">
    <source>
        <dbReference type="ARBA" id="ARBA00000274"/>
    </source>
</evidence>
<evidence type="ECO:0000256" key="2">
    <source>
        <dbReference type="ARBA" id="ARBA00006763"/>
    </source>
</evidence>
<dbReference type="PANTHER" id="PTHR31223:SF70">
    <property type="entry name" value="LOG FAMILY PROTEIN YJL055W"/>
    <property type="match status" value="1"/>
</dbReference>
<reference evidence="5" key="1">
    <citation type="journal article" date="2019" name="Int. J. Syst. Evol. Microbiol.">
        <title>The Global Catalogue of Microorganisms (GCM) 10K type strain sequencing project: providing services to taxonomists for standard genome sequencing and annotation.</title>
        <authorList>
            <consortium name="The Broad Institute Genomics Platform"/>
            <consortium name="The Broad Institute Genome Sequencing Center for Infectious Disease"/>
            <person name="Wu L."/>
            <person name="Ma J."/>
        </authorList>
    </citation>
    <scope>NUCLEOTIDE SEQUENCE [LARGE SCALE GENOMIC DNA]</scope>
    <source>
        <strain evidence="5">JCM 16916</strain>
    </source>
</reference>
<comment type="caution">
    <text evidence="4">The sequence shown here is derived from an EMBL/GenBank/DDBJ whole genome shotgun (WGS) entry which is preliminary data.</text>
</comment>
<protein>
    <recommendedName>
        <fullName evidence="3">Cytokinin riboside 5'-monophosphate phosphoribohydrolase</fullName>
        <ecNumber evidence="3">3.2.2.n1</ecNumber>
    </recommendedName>
</protein>
<dbReference type="EMBL" id="BAAAZU010000004">
    <property type="protein sequence ID" value="GAA3917476.1"/>
    <property type="molecule type" value="Genomic_DNA"/>
</dbReference>
<evidence type="ECO:0000313" key="5">
    <source>
        <dbReference type="Proteomes" id="UP001501727"/>
    </source>
</evidence>
<dbReference type="Gene3D" id="3.40.50.450">
    <property type="match status" value="1"/>
</dbReference>
<dbReference type="SUPFAM" id="SSF102405">
    <property type="entry name" value="MCP/YpsA-like"/>
    <property type="match status" value="1"/>
</dbReference>
<accession>A0ABP7M900</accession>
<evidence type="ECO:0000256" key="3">
    <source>
        <dbReference type="RuleBase" id="RU363015"/>
    </source>
</evidence>
<name>A0ABP7M900_9GAMM</name>
<dbReference type="Proteomes" id="UP001501727">
    <property type="component" value="Unassembled WGS sequence"/>
</dbReference>
<dbReference type="InterPro" id="IPR031100">
    <property type="entry name" value="LOG_fam"/>
</dbReference>
<dbReference type="InterPro" id="IPR005269">
    <property type="entry name" value="LOG"/>
</dbReference>
<keyword evidence="3" id="KW-0203">Cytokinin biosynthesis</keyword>
<keyword evidence="3" id="KW-0378">Hydrolase</keyword>
<keyword evidence="5" id="KW-1185">Reference proteome</keyword>
<comment type="catalytic activity">
    <reaction evidence="1">
        <text>AMP + H2O = D-ribose 5-phosphate + adenine</text>
        <dbReference type="Rhea" id="RHEA:20129"/>
        <dbReference type="ChEBI" id="CHEBI:15377"/>
        <dbReference type="ChEBI" id="CHEBI:16708"/>
        <dbReference type="ChEBI" id="CHEBI:78346"/>
        <dbReference type="ChEBI" id="CHEBI:456215"/>
        <dbReference type="EC" id="3.2.2.4"/>
    </reaction>
</comment>
<dbReference type="RefSeq" id="WP_344758713.1">
    <property type="nucleotide sequence ID" value="NZ_BAAAZU010000004.1"/>
</dbReference>
<gene>
    <name evidence="4" type="ORF">GCM10022229_08540</name>
</gene>
<evidence type="ECO:0000313" key="4">
    <source>
        <dbReference type="EMBL" id="GAA3917476.1"/>
    </source>
</evidence>
<dbReference type="EC" id="3.2.2.n1" evidence="3"/>
<sequence>MKSICVYCGSNAGLRPAYAERAKALGARMAADGLALVYGGGNVGLMGIVADAVLEGGGEVIGVIPQQLVDLEVAHRGVTRLEVVGSMHERKARMFDLADAFVALPGGFGTMDEMFEMLTWRQLGLGEKPCAFLDVDDFYDPLLAMIDRMVAERFLHPDQRADLWHGDDIDGLFAWLDGYQPAHALKWLDAKRRSGLR</sequence>
<organism evidence="4 5">
    <name type="scientific">Luteimonas lutimaris</name>
    <dbReference type="NCBI Taxonomy" id="698645"/>
    <lineage>
        <taxon>Bacteria</taxon>
        <taxon>Pseudomonadati</taxon>
        <taxon>Pseudomonadota</taxon>
        <taxon>Gammaproteobacteria</taxon>
        <taxon>Lysobacterales</taxon>
        <taxon>Lysobacteraceae</taxon>
        <taxon>Luteimonas</taxon>
    </lineage>
</organism>
<dbReference type="PANTHER" id="PTHR31223">
    <property type="entry name" value="LOG FAMILY PROTEIN YJL055W"/>
    <property type="match status" value="1"/>
</dbReference>
<dbReference type="NCBIfam" id="TIGR00730">
    <property type="entry name" value="Rossman fold protein, TIGR00730 family"/>
    <property type="match status" value="1"/>
</dbReference>